<evidence type="ECO:0000313" key="3">
    <source>
        <dbReference type="Proteomes" id="UP001165083"/>
    </source>
</evidence>
<name>A0A9W6X504_9STRA</name>
<feature type="compositionally biased region" description="Polar residues" evidence="1">
    <location>
        <begin position="19"/>
        <end position="40"/>
    </location>
</feature>
<feature type="region of interest" description="Disordered" evidence="1">
    <location>
        <begin position="1"/>
        <end position="68"/>
    </location>
</feature>
<organism evidence="2 3">
    <name type="scientific">Phytophthora lilii</name>
    <dbReference type="NCBI Taxonomy" id="2077276"/>
    <lineage>
        <taxon>Eukaryota</taxon>
        <taxon>Sar</taxon>
        <taxon>Stramenopiles</taxon>
        <taxon>Oomycota</taxon>
        <taxon>Peronosporomycetes</taxon>
        <taxon>Peronosporales</taxon>
        <taxon>Peronosporaceae</taxon>
        <taxon>Phytophthora</taxon>
    </lineage>
</organism>
<evidence type="ECO:0000256" key="1">
    <source>
        <dbReference type="SAM" id="MobiDB-lite"/>
    </source>
</evidence>
<sequence length="85" mass="9799">MSTKLVSRRHNSSEDLTQRKTSTSRWMVSSTMKSISTAQQHAEHLKRAPTSKTGDYSRKNRQQVSTDCGEEDSFMCLDLEHHQRT</sequence>
<dbReference type="Proteomes" id="UP001165083">
    <property type="component" value="Unassembled WGS sequence"/>
</dbReference>
<gene>
    <name evidence="2" type="ORF">Plil01_001359000</name>
</gene>
<feature type="compositionally biased region" description="Basic residues" evidence="1">
    <location>
        <begin position="1"/>
        <end position="10"/>
    </location>
</feature>
<reference evidence="2" key="1">
    <citation type="submission" date="2023-04" db="EMBL/GenBank/DDBJ databases">
        <title>Phytophthora lilii NBRC 32176.</title>
        <authorList>
            <person name="Ichikawa N."/>
            <person name="Sato H."/>
            <person name="Tonouchi N."/>
        </authorList>
    </citation>
    <scope>NUCLEOTIDE SEQUENCE</scope>
    <source>
        <strain evidence="2">NBRC 32176</strain>
    </source>
</reference>
<protein>
    <submittedName>
        <fullName evidence="2">Unnamed protein product</fullName>
    </submittedName>
</protein>
<dbReference type="AlphaFoldDB" id="A0A9W6X504"/>
<dbReference type="EMBL" id="BSXW01000934">
    <property type="protein sequence ID" value="GMF31789.1"/>
    <property type="molecule type" value="Genomic_DNA"/>
</dbReference>
<comment type="caution">
    <text evidence="2">The sequence shown here is derived from an EMBL/GenBank/DDBJ whole genome shotgun (WGS) entry which is preliminary data.</text>
</comment>
<accession>A0A9W6X504</accession>
<keyword evidence="3" id="KW-1185">Reference proteome</keyword>
<evidence type="ECO:0000313" key="2">
    <source>
        <dbReference type="EMBL" id="GMF31789.1"/>
    </source>
</evidence>
<proteinExistence type="predicted"/>